<dbReference type="NCBIfam" id="NF005559">
    <property type="entry name" value="PRK07231.1"/>
    <property type="match status" value="1"/>
</dbReference>
<dbReference type="CDD" id="cd05233">
    <property type="entry name" value="SDR_c"/>
    <property type="match status" value="1"/>
</dbReference>
<organism evidence="4 5">
    <name type="scientific">Oleomonas cavernae</name>
    <dbReference type="NCBI Taxonomy" id="2320859"/>
    <lineage>
        <taxon>Bacteria</taxon>
        <taxon>Pseudomonadati</taxon>
        <taxon>Pseudomonadota</taxon>
        <taxon>Alphaproteobacteria</taxon>
        <taxon>Acetobacterales</taxon>
        <taxon>Acetobacteraceae</taxon>
        <taxon>Oleomonas</taxon>
    </lineage>
</organism>
<proteinExistence type="inferred from homology"/>
<evidence type="ECO:0000259" key="3">
    <source>
        <dbReference type="SMART" id="SM00822"/>
    </source>
</evidence>
<evidence type="ECO:0000313" key="5">
    <source>
        <dbReference type="Proteomes" id="UP000284605"/>
    </source>
</evidence>
<dbReference type="InterPro" id="IPR002347">
    <property type="entry name" value="SDR_fam"/>
</dbReference>
<sequence length="250" mass="24996">MMNSFDLTGRTALVTGGTKGMGLAIARRLAEAGARVAVSGRSQESSDAAAATLPGGAIGIPADIGDEASVAALGERALRALGHVDILIANAATEPHVGPVTSASGAAFDQTIAGVRNTLLLIEQLVPGMAGHGHGSIVVTSSIAATRANGILGVYGTSKATLGQLVRNLALELGPKQIRVNAIAPGPVRTDFSRMLWEKPEVEAQAAARIPLGRIAEADDVSGLALLLASPAGAYITGQSIGVDGGASVV</sequence>
<comment type="similarity">
    <text evidence="1">Belongs to the short-chain dehydrogenases/reductases (SDR) family.</text>
</comment>
<reference evidence="4 5" key="1">
    <citation type="submission" date="2018-09" db="EMBL/GenBank/DDBJ databases">
        <authorList>
            <person name="Zhu H."/>
        </authorList>
    </citation>
    <scope>NUCLEOTIDE SEQUENCE [LARGE SCALE GENOMIC DNA]</scope>
    <source>
        <strain evidence="4 5">K1W22B-8</strain>
    </source>
</reference>
<dbReference type="GO" id="GO:0047936">
    <property type="term" value="F:glucose 1-dehydrogenase [NAD(P)+] activity"/>
    <property type="evidence" value="ECO:0007669"/>
    <property type="project" value="UniProtKB-EC"/>
</dbReference>
<gene>
    <name evidence="4" type="ORF">D3874_00880</name>
</gene>
<dbReference type="SMART" id="SM00822">
    <property type="entry name" value="PKS_KR"/>
    <property type="match status" value="1"/>
</dbReference>
<keyword evidence="5" id="KW-1185">Reference proteome</keyword>
<dbReference type="Proteomes" id="UP000284605">
    <property type="component" value="Unassembled WGS sequence"/>
</dbReference>
<dbReference type="PANTHER" id="PTHR43943:SF17">
    <property type="entry name" value="3-PHENYLPROPIONATE-DIHYDRODIOL_CINNAMIC ACID-DIHYDRODIOL DEHYDROGENASE"/>
    <property type="match status" value="1"/>
</dbReference>
<dbReference type="Gene3D" id="3.40.50.720">
    <property type="entry name" value="NAD(P)-binding Rossmann-like Domain"/>
    <property type="match status" value="1"/>
</dbReference>
<dbReference type="OrthoDB" id="9786360at2"/>
<feature type="domain" description="Ketoreductase" evidence="3">
    <location>
        <begin position="10"/>
        <end position="176"/>
    </location>
</feature>
<evidence type="ECO:0000256" key="1">
    <source>
        <dbReference type="ARBA" id="ARBA00006484"/>
    </source>
</evidence>
<keyword evidence="2 4" id="KW-0560">Oxidoreductase</keyword>
<dbReference type="InterPro" id="IPR057326">
    <property type="entry name" value="KR_dom"/>
</dbReference>
<dbReference type="EC" id="1.1.1.47" evidence="4"/>
<dbReference type="EMBL" id="QYUK01000008">
    <property type="protein sequence ID" value="RJF94925.1"/>
    <property type="molecule type" value="Genomic_DNA"/>
</dbReference>
<name>A0A418WUK4_9PROT</name>
<evidence type="ECO:0000256" key="2">
    <source>
        <dbReference type="ARBA" id="ARBA00023002"/>
    </source>
</evidence>
<dbReference type="InterPro" id="IPR036291">
    <property type="entry name" value="NAD(P)-bd_dom_sf"/>
</dbReference>
<dbReference type="PANTHER" id="PTHR43943">
    <property type="entry name" value="DEHYDROGENASE/REDUCTASE (SDR FAMILY) MEMBER 4"/>
    <property type="match status" value="1"/>
</dbReference>
<protein>
    <submittedName>
        <fullName evidence="4">Glucose 1-dehydrogenase</fullName>
        <ecNumber evidence="4">1.1.1.47</ecNumber>
    </submittedName>
</protein>
<dbReference type="Pfam" id="PF13561">
    <property type="entry name" value="adh_short_C2"/>
    <property type="match status" value="1"/>
</dbReference>
<dbReference type="AlphaFoldDB" id="A0A418WUK4"/>
<dbReference type="PRINTS" id="PR00080">
    <property type="entry name" value="SDRFAMILY"/>
</dbReference>
<accession>A0A418WUK4</accession>
<evidence type="ECO:0000313" key="4">
    <source>
        <dbReference type="EMBL" id="RJF94925.1"/>
    </source>
</evidence>
<dbReference type="SUPFAM" id="SSF51735">
    <property type="entry name" value="NAD(P)-binding Rossmann-fold domains"/>
    <property type="match status" value="1"/>
</dbReference>
<dbReference type="PRINTS" id="PR00081">
    <property type="entry name" value="GDHRDH"/>
</dbReference>
<dbReference type="FunFam" id="3.40.50.720:FF:000084">
    <property type="entry name" value="Short-chain dehydrogenase reductase"/>
    <property type="match status" value="1"/>
</dbReference>
<comment type="caution">
    <text evidence="4">The sequence shown here is derived from an EMBL/GenBank/DDBJ whole genome shotgun (WGS) entry which is preliminary data.</text>
</comment>